<keyword evidence="3" id="KW-1185">Reference proteome</keyword>
<feature type="compositionally biased region" description="Basic residues" evidence="1">
    <location>
        <begin position="51"/>
        <end position="62"/>
    </location>
</feature>
<sequence>MAAAEGGSSTAAAAASSNRRQSIFDGLSDQIEASILRYQAAASNTTTTTHSPRRRRRRRRTPRGSAPVSSARRVRVSLTDSLVRSSPAASTKSSSASESEDVVEPPVPPGTHRRAAPLRRPLPLLLVAVSPDLLSFSSARRLATGVTGARVHVRARRG</sequence>
<evidence type="ECO:0000313" key="2">
    <source>
        <dbReference type="EMBL" id="EZA58304.1"/>
    </source>
</evidence>
<name>A0A026WT71_OOCBI</name>
<dbReference type="EMBL" id="KK107128">
    <property type="protein sequence ID" value="EZA58304.1"/>
    <property type="molecule type" value="Genomic_DNA"/>
</dbReference>
<gene>
    <name evidence="2" type="ORF">X777_01261</name>
</gene>
<feature type="compositionally biased region" description="Low complexity" evidence="1">
    <location>
        <begin position="85"/>
        <end position="97"/>
    </location>
</feature>
<evidence type="ECO:0000313" key="3">
    <source>
        <dbReference type="Proteomes" id="UP000053097"/>
    </source>
</evidence>
<dbReference type="OrthoDB" id="515401at2759"/>
<dbReference type="AlphaFoldDB" id="A0A026WT71"/>
<feature type="region of interest" description="Disordered" evidence="1">
    <location>
        <begin position="38"/>
        <end position="120"/>
    </location>
</feature>
<dbReference type="Proteomes" id="UP000053097">
    <property type="component" value="Unassembled WGS sequence"/>
</dbReference>
<proteinExistence type="predicted"/>
<organism evidence="2 3">
    <name type="scientific">Ooceraea biroi</name>
    <name type="common">Clonal raider ant</name>
    <name type="synonym">Cerapachys biroi</name>
    <dbReference type="NCBI Taxonomy" id="2015173"/>
    <lineage>
        <taxon>Eukaryota</taxon>
        <taxon>Metazoa</taxon>
        <taxon>Ecdysozoa</taxon>
        <taxon>Arthropoda</taxon>
        <taxon>Hexapoda</taxon>
        <taxon>Insecta</taxon>
        <taxon>Pterygota</taxon>
        <taxon>Neoptera</taxon>
        <taxon>Endopterygota</taxon>
        <taxon>Hymenoptera</taxon>
        <taxon>Apocrita</taxon>
        <taxon>Aculeata</taxon>
        <taxon>Formicoidea</taxon>
        <taxon>Formicidae</taxon>
        <taxon>Dorylinae</taxon>
        <taxon>Ooceraea</taxon>
    </lineage>
</organism>
<reference evidence="2 3" key="1">
    <citation type="journal article" date="2014" name="Curr. Biol.">
        <title>The genome of the clonal raider ant Cerapachys biroi.</title>
        <authorList>
            <person name="Oxley P.R."/>
            <person name="Ji L."/>
            <person name="Fetter-Pruneda I."/>
            <person name="McKenzie S.K."/>
            <person name="Li C."/>
            <person name="Hu H."/>
            <person name="Zhang G."/>
            <person name="Kronauer D.J."/>
        </authorList>
    </citation>
    <scope>NUCLEOTIDE SEQUENCE [LARGE SCALE GENOMIC DNA]</scope>
</reference>
<protein>
    <submittedName>
        <fullName evidence="2">Uncharacterized protein</fullName>
    </submittedName>
</protein>
<accession>A0A026WT71</accession>
<evidence type="ECO:0000256" key="1">
    <source>
        <dbReference type="SAM" id="MobiDB-lite"/>
    </source>
</evidence>